<sequence>MKVKSRIQLRLPKHSGHLQTEASQDQLQSTNDTRFKGDLTCRSTFKGKNGIKEALMISNIKLAFQEEIDKIKEEIRIPEKQQQLITEMLQQNRVIIQNTLIQLNQLFLERKDRDQAIKIINEISNQVLKSKIPDLKIFIHLKLAKIVCSYKLLYFSIILTKIVKRMSDNEHLLKYKLLAYKLLGICFFKLRNRQSKIYFTKYLMCSWKLNKKNHELKAYEYLGKYYFQEGDVDKATTFHERMVNGAILLPHSSLRVLGIRKLEQGSIGKGKKNYGLVEYHEINVSSDAEGFELVFNDDDSLPNKVAIKKMDQLVQNGQRQSLINYPIRKNLIFQHRSLHQLENKIKTRNTHQLPVMLNHLSPNRQLVNYQFLELNKAVPNYKQTQNIDPYFERKDTQSIANLINKWTFGLNYEYIQLFIQWKSYIQSRSQNNKRKSMNNVEYVSSKLDDILKFQQQENSSLQSSKQMTVPIEELVGLAKELDGRFQRSIRQLQIKQDQLEIEQSQWKNQLREKEQQQLLQLEQEKSQIDKQFKERLRTIHMK</sequence>
<dbReference type="EMBL" id="CAJJDO010000134">
    <property type="protein sequence ID" value="CAD8203606.1"/>
    <property type="molecule type" value="Genomic_DNA"/>
</dbReference>
<accession>A0A8S1XQ65</accession>
<evidence type="ECO:0000256" key="1">
    <source>
        <dbReference type="SAM" id="Coils"/>
    </source>
</evidence>
<comment type="caution">
    <text evidence="2">The sequence shown here is derived from an EMBL/GenBank/DDBJ whole genome shotgun (WGS) entry which is preliminary data.</text>
</comment>
<keyword evidence="1" id="KW-0175">Coiled coil</keyword>
<keyword evidence="3" id="KW-1185">Reference proteome</keyword>
<evidence type="ECO:0000313" key="3">
    <source>
        <dbReference type="Proteomes" id="UP000689195"/>
    </source>
</evidence>
<name>A0A8S1XQ65_9CILI</name>
<organism evidence="2 3">
    <name type="scientific">Paramecium pentaurelia</name>
    <dbReference type="NCBI Taxonomy" id="43138"/>
    <lineage>
        <taxon>Eukaryota</taxon>
        <taxon>Sar</taxon>
        <taxon>Alveolata</taxon>
        <taxon>Ciliophora</taxon>
        <taxon>Intramacronucleata</taxon>
        <taxon>Oligohymenophorea</taxon>
        <taxon>Peniculida</taxon>
        <taxon>Parameciidae</taxon>
        <taxon>Paramecium</taxon>
    </lineage>
</organism>
<dbReference type="AlphaFoldDB" id="A0A8S1XQ65"/>
<proteinExistence type="predicted"/>
<reference evidence="2" key="1">
    <citation type="submission" date="2021-01" db="EMBL/GenBank/DDBJ databases">
        <authorList>
            <consortium name="Genoscope - CEA"/>
            <person name="William W."/>
        </authorList>
    </citation>
    <scope>NUCLEOTIDE SEQUENCE</scope>
</reference>
<protein>
    <submittedName>
        <fullName evidence="2">Uncharacterized protein</fullName>
    </submittedName>
</protein>
<dbReference type="OrthoDB" id="297511at2759"/>
<gene>
    <name evidence="2" type="ORF">PPENT_87.1.T1340083</name>
</gene>
<evidence type="ECO:0000313" key="2">
    <source>
        <dbReference type="EMBL" id="CAD8203606.1"/>
    </source>
</evidence>
<feature type="coiled-coil region" evidence="1">
    <location>
        <begin position="489"/>
        <end position="531"/>
    </location>
</feature>
<dbReference type="Proteomes" id="UP000689195">
    <property type="component" value="Unassembled WGS sequence"/>
</dbReference>